<dbReference type="NCBIfam" id="TIGR01725">
    <property type="entry name" value="phge_HK97_gp10"/>
    <property type="match status" value="1"/>
</dbReference>
<dbReference type="Proteomes" id="UP000462760">
    <property type="component" value="Unassembled WGS sequence"/>
</dbReference>
<name>A0A844FII4_9FIRM</name>
<evidence type="ECO:0000313" key="2">
    <source>
        <dbReference type="Proteomes" id="UP000462760"/>
    </source>
</evidence>
<dbReference type="EMBL" id="VULR01000011">
    <property type="protein sequence ID" value="MSS43789.1"/>
    <property type="molecule type" value="Genomic_DNA"/>
</dbReference>
<proteinExistence type="predicted"/>
<dbReference type="InterPro" id="IPR010064">
    <property type="entry name" value="HK97-gp10_tail"/>
</dbReference>
<accession>A0A844FII4</accession>
<dbReference type="AlphaFoldDB" id="A0A844FII4"/>
<gene>
    <name evidence="1" type="ORF">FYJ27_08615</name>
</gene>
<protein>
    <recommendedName>
        <fullName evidence="3">HK97 gp10 family phage protein</fullName>
    </recommendedName>
</protein>
<dbReference type="Pfam" id="PF04883">
    <property type="entry name" value="HK97-gp10_like"/>
    <property type="match status" value="1"/>
</dbReference>
<evidence type="ECO:0000313" key="1">
    <source>
        <dbReference type="EMBL" id="MSS43789.1"/>
    </source>
</evidence>
<reference evidence="1 2" key="1">
    <citation type="submission" date="2019-08" db="EMBL/GenBank/DDBJ databases">
        <title>In-depth cultivation of the pig gut microbiome towards novel bacterial diversity and tailored functional studies.</title>
        <authorList>
            <person name="Wylensek D."/>
            <person name="Hitch T.C.A."/>
            <person name="Clavel T."/>
        </authorList>
    </citation>
    <scope>NUCLEOTIDE SEQUENCE [LARGE SCALE GENOMIC DNA]</scope>
    <source>
        <strain evidence="1 2">Med78-601-WT-4W-RMD-3</strain>
    </source>
</reference>
<evidence type="ECO:0008006" key="3">
    <source>
        <dbReference type="Google" id="ProtNLM"/>
    </source>
</evidence>
<organism evidence="1 2">
    <name type="scientific">Anaerosalibacter bizertensis</name>
    <dbReference type="NCBI Taxonomy" id="932217"/>
    <lineage>
        <taxon>Bacteria</taxon>
        <taxon>Bacillati</taxon>
        <taxon>Bacillota</taxon>
        <taxon>Tissierellia</taxon>
        <taxon>Tissierellales</taxon>
        <taxon>Sporanaerobacteraceae</taxon>
        <taxon>Anaerosalibacter</taxon>
    </lineage>
</organism>
<dbReference type="OrthoDB" id="886754at2"/>
<comment type="caution">
    <text evidence="1">The sequence shown here is derived from an EMBL/GenBank/DDBJ whole genome shotgun (WGS) entry which is preliminary data.</text>
</comment>
<sequence length="117" mass="13526">MSIKRCWYIMFKDNSKEVKKALENAINNSLEDIGKVGMAESQLRTPVDTGKLRRSQTYQVDNKNKHVDIGVTQEAPYGVFVELGTSRQQSQPFLRDGIMNNIDKFQNIIDKHLRKLR</sequence>